<name>A0AAD7W729_9TELE</name>
<dbReference type="EMBL" id="JAINUG010000241">
    <property type="protein sequence ID" value="KAJ8385800.1"/>
    <property type="molecule type" value="Genomic_DNA"/>
</dbReference>
<protein>
    <recommendedName>
        <fullName evidence="3">Tesmin/TSO1-like CXC domain-containing protein</fullName>
    </recommendedName>
</protein>
<evidence type="ECO:0000313" key="1">
    <source>
        <dbReference type="EMBL" id="KAJ8385800.1"/>
    </source>
</evidence>
<dbReference type="Proteomes" id="UP001221898">
    <property type="component" value="Unassembled WGS sequence"/>
</dbReference>
<comment type="caution">
    <text evidence="1">The sequence shown here is derived from an EMBL/GenBank/DDBJ whole genome shotgun (WGS) entry which is preliminary data.</text>
</comment>
<proteinExistence type="predicted"/>
<organism evidence="1 2">
    <name type="scientific">Aldrovandia affinis</name>
    <dbReference type="NCBI Taxonomy" id="143900"/>
    <lineage>
        <taxon>Eukaryota</taxon>
        <taxon>Metazoa</taxon>
        <taxon>Chordata</taxon>
        <taxon>Craniata</taxon>
        <taxon>Vertebrata</taxon>
        <taxon>Euteleostomi</taxon>
        <taxon>Actinopterygii</taxon>
        <taxon>Neopterygii</taxon>
        <taxon>Teleostei</taxon>
        <taxon>Notacanthiformes</taxon>
        <taxon>Halosauridae</taxon>
        <taxon>Aldrovandia</taxon>
    </lineage>
</organism>
<sequence>MKGLEGEEESTFYEPIKKNRVDFFRQVPASVDSSKQKVLKEDCQLFSKLFISCQSRECDLKEFFRHENQSHPAALSDGGKLHTCQKSHLTTILESQVTTPEAEPDADTIIIDGAALVNSLPPRSSKTFEEYAMLDVLPTIQAYSTKYKRTDIVFDVYRPSSLKAETRSKRGRAVSRRVTGKGKIPSNWRNFLRENDNKAELFNFLADKIARVATPNVVIVTKEEDAVSNRTINLAGVAPCSHEEADTRIFVHARHATEAGSKVIMVKASDTDVVVIAVSVLQALQELGLQQLWVAFGQGQHLRWVPVHDLCCTLAEKSKGMLFFHAFTGCDVISAFRGKGKKSAWQTWDVCDEASGVLSKLSQYPPVVDDEDLKTLEKFVVMMYDRFSTAEGVDDARLDMFARKQRPYEAIPPTRSALKQHVKRAAYQAGCIWSQSTVRQPETQTPANWGWTKKGDLWQIVWTELSPIAESCQQLTKCGCKSECCSRCKCYCFGLTCTALCSCRCEV</sequence>
<reference evidence="1" key="1">
    <citation type="journal article" date="2023" name="Science">
        <title>Genome structures resolve the early diversification of teleost fishes.</title>
        <authorList>
            <person name="Parey E."/>
            <person name="Louis A."/>
            <person name="Montfort J."/>
            <person name="Bouchez O."/>
            <person name="Roques C."/>
            <person name="Iampietro C."/>
            <person name="Lluch J."/>
            <person name="Castinel A."/>
            <person name="Donnadieu C."/>
            <person name="Desvignes T."/>
            <person name="Floi Bucao C."/>
            <person name="Jouanno E."/>
            <person name="Wen M."/>
            <person name="Mejri S."/>
            <person name="Dirks R."/>
            <person name="Jansen H."/>
            <person name="Henkel C."/>
            <person name="Chen W.J."/>
            <person name="Zahm M."/>
            <person name="Cabau C."/>
            <person name="Klopp C."/>
            <person name="Thompson A.W."/>
            <person name="Robinson-Rechavi M."/>
            <person name="Braasch I."/>
            <person name="Lecointre G."/>
            <person name="Bobe J."/>
            <person name="Postlethwait J.H."/>
            <person name="Berthelot C."/>
            <person name="Roest Crollius H."/>
            <person name="Guiguen Y."/>
        </authorList>
    </citation>
    <scope>NUCLEOTIDE SEQUENCE</scope>
    <source>
        <strain evidence="1">NC1722</strain>
    </source>
</reference>
<keyword evidence="2" id="KW-1185">Reference proteome</keyword>
<dbReference type="PANTHER" id="PTHR46704:SF1">
    <property type="entry name" value="TELOMERE LENGTH REGULATION PROTEIN TEL2 HOMOLOG"/>
    <property type="match status" value="1"/>
</dbReference>
<evidence type="ECO:0008006" key="3">
    <source>
        <dbReference type="Google" id="ProtNLM"/>
    </source>
</evidence>
<dbReference type="AlphaFoldDB" id="A0AAD7W729"/>
<accession>A0AAD7W729</accession>
<evidence type="ECO:0000313" key="2">
    <source>
        <dbReference type="Proteomes" id="UP001221898"/>
    </source>
</evidence>
<dbReference type="PANTHER" id="PTHR46704">
    <property type="entry name" value="CXC DOMAIN-CONTAINING PROTEIN-RELATED"/>
    <property type="match status" value="1"/>
</dbReference>
<gene>
    <name evidence="1" type="ORF">AAFF_G00182440</name>
</gene>